<dbReference type="Gene3D" id="2.60.40.4070">
    <property type="match status" value="1"/>
</dbReference>
<dbReference type="PANTHER" id="PTHR11705">
    <property type="entry name" value="PROTEASE FAMILY M14 CARBOXYPEPTIDASE A,B"/>
    <property type="match status" value="1"/>
</dbReference>
<dbReference type="Pfam" id="PF00246">
    <property type="entry name" value="Peptidase_M14"/>
    <property type="match status" value="1"/>
</dbReference>
<evidence type="ECO:0000313" key="10">
    <source>
        <dbReference type="EMBL" id="HGD13871.1"/>
    </source>
</evidence>
<comment type="cofactor">
    <cofactor evidence="1">
        <name>Zn(2+)</name>
        <dbReference type="ChEBI" id="CHEBI:29105"/>
    </cofactor>
</comment>
<dbReference type="AlphaFoldDB" id="A0A7V3PUS2"/>
<feature type="domain" description="Peptidase M14" evidence="9">
    <location>
        <begin position="100"/>
        <end position="364"/>
    </location>
</feature>
<dbReference type="PANTHER" id="PTHR11705:SF143">
    <property type="entry name" value="SLL0236 PROTEIN"/>
    <property type="match status" value="1"/>
</dbReference>
<keyword evidence="4" id="KW-0479">Metal-binding</keyword>
<evidence type="ECO:0000256" key="6">
    <source>
        <dbReference type="ARBA" id="ARBA00022833"/>
    </source>
</evidence>
<dbReference type="EMBL" id="DTMZ01000183">
    <property type="protein sequence ID" value="HGD13871.1"/>
    <property type="molecule type" value="Genomic_DNA"/>
</dbReference>
<proteinExistence type="inferred from homology"/>
<protein>
    <recommendedName>
        <fullName evidence="9">Peptidase M14 domain-containing protein</fullName>
    </recommendedName>
</protein>
<keyword evidence="5" id="KW-0378">Hydrolase</keyword>
<dbReference type="GO" id="GO:0008270">
    <property type="term" value="F:zinc ion binding"/>
    <property type="evidence" value="ECO:0007669"/>
    <property type="project" value="InterPro"/>
</dbReference>
<keyword evidence="7" id="KW-0482">Metalloprotease</keyword>
<dbReference type="PROSITE" id="PS00132">
    <property type="entry name" value="CARBOXYPEPT_ZN_1"/>
    <property type="match status" value="1"/>
</dbReference>
<dbReference type="GO" id="GO:0004181">
    <property type="term" value="F:metallocarboxypeptidase activity"/>
    <property type="evidence" value="ECO:0007669"/>
    <property type="project" value="InterPro"/>
</dbReference>
<comment type="caution">
    <text evidence="10">The sequence shown here is derived from an EMBL/GenBank/DDBJ whole genome shotgun (WGS) entry which is preliminary data.</text>
</comment>
<dbReference type="PRINTS" id="PR00765">
    <property type="entry name" value="CRBOXYPTASEA"/>
</dbReference>
<evidence type="ECO:0000256" key="4">
    <source>
        <dbReference type="ARBA" id="ARBA00022723"/>
    </source>
</evidence>
<reference evidence="10" key="1">
    <citation type="journal article" date="2020" name="mSystems">
        <title>Genome- and Community-Level Interaction Insights into Carbon Utilization and Element Cycling Functions of Hydrothermarchaeota in Hydrothermal Sediment.</title>
        <authorList>
            <person name="Zhou Z."/>
            <person name="Liu Y."/>
            <person name="Xu W."/>
            <person name="Pan J."/>
            <person name="Luo Z.H."/>
            <person name="Li M."/>
        </authorList>
    </citation>
    <scope>NUCLEOTIDE SEQUENCE [LARGE SCALE GENOMIC DNA]</scope>
    <source>
        <strain evidence="10">SpSt-914</strain>
    </source>
</reference>
<evidence type="ECO:0000256" key="5">
    <source>
        <dbReference type="ARBA" id="ARBA00022801"/>
    </source>
</evidence>
<dbReference type="InterPro" id="IPR057246">
    <property type="entry name" value="CARBOXYPEPT_ZN_1"/>
</dbReference>
<dbReference type="SUPFAM" id="SSF49464">
    <property type="entry name" value="Carboxypeptidase regulatory domain-like"/>
    <property type="match status" value="1"/>
</dbReference>
<evidence type="ECO:0000259" key="9">
    <source>
        <dbReference type="PROSITE" id="PS52035"/>
    </source>
</evidence>
<evidence type="ECO:0000256" key="8">
    <source>
        <dbReference type="PROSITE-ProRule" id="PRU01379"/>
    </source>
</evidence>
<dbReference type="Gene3D" id="2.60.40.1120">
    <property type="entry name" value="Carboxypeptidase-like, regulatory domain"/>
    <property type="match status" value="1"/>
</dbReference>
<dbReference type="GO" id="GO:0006508">
    <property type="term" value="P:proteolysis"/>
    <property type="evidence" value="ECO:0007669"/>
    <property type="project" value="UniProtKB-KW"/>
</dbReference>
<dbReference type="PROSITE" id="PS52035">
    <property type="entry name" value="PEPTIDASE_M14"/>
    <property type="match status" value="1"/>
</dbReference>
<gene>
    <name evidence="10" type="ORF">ENX16_07345</name>
</gene>
<evidence type="ECO:0000256" key="2">
    <source>
        <dbReference type="ARBA" id="ARBA00005988"/>
    </source>
</evidence>
<comment type="similarity">
    <text evidence="2 8">Belongs to the peptidase M14 family.</text>
</comment>
<dbReference type="SMART" id="SM00631">
    <property type="entry name" value="Zn_pept"/>
    <property type="match status" value="1"/>
</dbReference>
<dbReference type="Gene3D" id="3.40.630.10">
    <property type="entry name" value="Zn peptidases"/>
    <property type="match status" value="1"/>
</dbReference>
<accession>A0A7V3PUS2</accession>
<sequence>MRRNVRKQLSFIGILTFFAFVNLGNAESRDLIQITNAHRDDVRNIEATGAWVNYVDRSGVVAEATASQQQELTAKGYTIMVITEKISDIYEHNFANSYGRYLNYAEFRDTMAIIARNNPTICKLETIGLSYNGNLLLAMKVSDNPQIHENEPVVHFESDIHGDEKIGWAITFELLKYLVSRYNSDSIVNRLVNSREIYILPMYNPDGYNANSRYNGNNVDLNRNWGWMWGDESNQGAGPFSEPENRALLMHIWQNPAVIYVSYHAGTTFISHPWSYCYSYQNTIPELSLIQFLSARYDYWTHYTYGQGCDSMYPINGSTKDFDYGYGMMGWSIEVHFYKTPPASEIDPTFNLNLPAMLEFIHLAGRGIHGTVTDRRTEQPVHCQVWVKPANWLSYNNPELGDFHRFYLPGTYSLRFCAPGYRDTTIENLVVPDTGDSAITIDVQLTPDSSAPAFAFRHIYNSFVNPATNRTYPVRALGPRDDTAFLLDNGKSICLDMDQVVINRAGPDIIVYRSAGSGSALVQLSNNWQGPWTTVGTANQPASEFDISSAGIDSFRYIKLTATGQFYLDAVEGVASVGTAEFLPGLITKSLILSIRPNPAKGPLTFSLNYQPGGLKLEITDVTGRIIRSLNFNDRDLVWNRTDARGRPVPAGIYFARLQGAPPVRFIILR</sequence>
<organism evidence="10">
    <name type="scientific">candidate division WOR-3 bacterium</name>
    <dbReference type="NCBI Taxonomy" id="2052148"/>
    <lineage>
        <taxon>Bacteria</taxon>
        <taxon>Bacteria division WOR-3</taxon>
    </lineage>
</organism>
<keyword evidence="6" id="KW-0862">Zinc</keyword>
<name>A0A7V3PUS2_UNCW3</name>
<dbReference type="InterPro" id="IPR008969">
    <property type="entry name" value="CarboxyPept-like_regulatory"/>
</dbReference>
<keyword evidence="3" id="KW-0645">Protease</keyword>
<comment type="caution">
    <text evidence="8">Lacks conserved residue(s) required for the propagation of feature annotation.</text>
</comment>
<evidence type="ECO:0000256" key="1">
    <source>
        <dbReference type="ARBA" id="ARBA00001947"/>
    </source>
</evidence>
<dbReference type="SUPFAM" id="SSF53187">
    <property type="entry name" value="Zn-dependent exopeptidases"/>
    <property type="match status" value="1"/>
</dbReference>
<evidence type="ECO:0000256" key="7">
    <source>
        <dbReference type="ARBA" id="ARBA00023049"/>
    </source>
</evidence>
<dbReference type="GO" id="GO:0005615">
    <property type="term" value="C:extracellular space"/>
    <property type="evidence" value="ECO:0007669"/>
    <property type="project" value="TreeGrafter"/>
</dbReference>
<dbReference type="InterPro" id="IPR000834">
    <property type="entry name" value="Peptidase_M14"/>
</dbReference>
<evidence type="ECO:0000256" key="3">
    <source>
        <dbReference type="ARBA" id="ARBA00022670"/>
    </source>
</evidence>